<dbReference type="RefSeq" id="WP_111180548.1">
    <property type="nucleotide sequence ID" value="NZ_POUD01000080.1"/>
</dbReference>
<evidence type="ECO:0000313" key="1">
    <source>
        <dbReference type="EMBL" id="PZG16681.1"/>
    </source>
</evidence>
<dbReference type="PROSITE" id="PS51257">
    <property type="entry name" value="PROKAR_LIPOPROTEIN"/>
    <property type="match status" value="1"/>
</dbReference>
<comment type="caution">
    <text evidence="1">The sequence shown here is derived from an EMBL/GenBank/DDBJ whole genome shotgun (WGS) entry which is preliminary data.</text>
</comment>
<name>A0A2W2E329_9ACTN</name>
<evidence type="ECO:0000313" key="2">
    <source>
        <dbReference type="Proteomes" id="UP000249304"/>
    </source>
</evidence>
<dbReference type="Gene3D" id="3.80.10.10">
    <property type="entry name" value="Ribonuclease Inhibitor"/>
    <property type="match status" value="1"/>
</dbReference>
<organism evidence="1 2">
    <name type="scientific">Nonomuraea aridisoli</name>
    <dbReference type="NCBI Taxonomy" id="2070368"/>
    <lineage>
        <taxon>Bacteria</taxon>
        <taxon>Bacillati</taxon>
        <taxon>Actinomycetota</taxon>
        <taxon>Actinomycetes</taxon>
        <taxon>Streptosporangiales</taxon>
        <taxon>Streptosporangiaceae</taxon>
        <taxon>Nonomuraea</taxon>
    </lineage>
</organism>
<dbReference type="EMBL" id="POUD01000080">
    <property type="protein sequence ID" value="PZG16681.1"/>
    <property type="molecule type" value="Genomic_DNA"/>
</dbReference>
<dbReference type="Proteomes" id="UP000249304">
    <property type="component" value="Unassembled WGS sequence"/>
</dbReference>
<gene>
    <name evidence="1" type="ORF">C1J01_20190</name>
</gene>
<reference evidence="1 2" key="1">
    <citation type="submission" date="2018-01" db="EMBL/GenBank/DDBJ databases">
        <title>Draft genome sequence of Nonomuraea sp. KC333.</title>
        <authorList>
            <person name="Sahin N."/>
            <person name="Saygin H."/>
            <person name="Ay H."/>
        </authorList>
    </citation>
    <scope>NUCLEOTIDE SEQUENCE [LARGE SCALE GENOMIC DNA]</scope>
    <source>
        <strain evidence="1 2">KC333</strain>
    </source>
</reference>
<keyword evidence="2" id="KW-1185">Reference proteome</keyword>
<protein>
    <recommendedName>
        <fullName evidence="3">Leucine-rich repeat domain-containing protein</fullName>
    </recommendedName>
</protein>
<dbReference type="InterPro" id="IPR032675">
    <property type="entry name" value="LRR_dom_sf"/>
</dbReference>
<accession>A0A2W2E329</accession>
<sequence>MLRVGDVAAMPLPLGGYGACQVSGVSGGCTTVCALDWHSDELPTLDELASAAPLIFDHHSHSGRPDALMVDSADPPPPDFVWLGRQPVHPDTPPETNAFGVWESIPLSVASQRRWDLHVPAAAKAAYRDAVHGPVMVDLGDVPRTMYATASSLILPAHLTDVRWPALDALPQLTSVRCSGPDRGLAEALAARPIIQSLVWDDPPHTVDLSATHLTRLTISGTGPRLLRLPPGLIDLHVEGRPPAAVEAAEEGRWIHLSMAAFPDVVPNGLHGVRRLDLRGSGDLSLTALEALTDLECLHIRWNHPHGSLLDDSRLSGFSRLHTLRLTDAYGVDASSLSRPPTSVRRLDVNGIRRSQSELLMARHRGTPVQVIVWGAKPDAWLASNVDNPLRDWVDDDEEAGAAACEAYASAVRAIGSLPAGDPATATAAQPILRDLIEQLNTIDERSEIIDTLRREEAADAFFDLAQRAGVTDSEAADWFDEWRDF</sequence>
<dbReference type="OrthoDB" id="6556030at2"/>
<dbReference type="AlphaFoldDB" id="A0A2W2E329"/>
<evidence type="ECO:0008006" key="3">
    <source>
        <dbReference type="Google" id="ProtNLM"/>
    </source>
</evidence>
<dbReference type="SUPFAM" id="SSF52058">
    <property type="entry name" value="L domain-like"/>
    <property type="match status" value="1"/>
</dbReference>
<proteinExistence type="predicted"/>